<name>A0A2M9HFP7_9BIFI</name>
<evidence type="ECO:0000313" key="10">
    <source>
        <dbReference type="Proteomes" id="UP000231451"/>
    </source>
</evidence>
<dbReference type="OrthoDB" id="9812701at2"/>
<comment type="similarity">
    <text evidence="7">Belongs to the binding-protein-dependent transport system permease family.</text>
</comment>
<evidence type="ECO:0000256" key="3">
    <source>
        <dbReference type="ARBA" id="ARBA00022475"/>
    </source>
</evidence>
<dbReference type="AlphaFoldDB" id="A0A2M9HFP7"/>
<evidence type="ECO:0000256" key="5">
    <source>
        <dbReference type="ARBA" id="ARBA00022989"/>
    </source>
</evidence>
<evidence type="ECO:0000256" key="2">
    <source>
        <dbReference type="ARBA" id="ARBA00022448"/>
    </source>
</evidence>
<dbReference type="InterPro" id="IPR000515">
    <property type="entry name" value="MetI-like"/>
</dbReference>
<comment type="caution">
    <text evidence="9">The sequence shown here is derived from an EMBL/GenBank/DDBJ whole genome shotgun (WGS) entry which is preliminary data.</text>
</comment>
<evidence type="ECO:0000256" key="6">
    <source>
        <dbReference type="ARBA" id="ARBA00023136"/>
    </source>
</evidence>
<dbReference type="Pfam" id="PF00528">
    <property type="entry name" value="BPD_transp_1"/>
    <property type="match status" value="1"/>
</dbReference>
<dbReference type="CDD" id="cd06261">
    <property type="entry name" value="TM_PBP2"/>
    <property type="match status" value="1"/>
</dbReference>
<keyword evidence="2 7" id="KW-0813">Transport</keyword>
<dbReference type="GO" id="GO:0055085">
    <property type="term" value="P:transmembrane transport"/>
    <property type="evidence" value="ECO:0007669"/>
    <property type="project" value="InterPro"/>
</dbReference>
<keyword evidence="10" id="KW-1185">Reference proteome</keyword>
<feature type="transmembrane region" description="Helical" evidence="7">
    <location>
        <begin position="30"/>
        <end position="55"/>
    </location>
</feature>
<dbReference type="EMBL" id="PEBK01000003">
    <property type="protein sequence ID" value="PJM75621.1"/>
    <property type="molecule type" value="Genomic_DNA"/>
</dbReference>
<evidence type="ECO:0000256" key="1">
    <source>
        <dbReference type="ARBA" id="ARBA00004651"/>
    </source>
</evidence>
<evidence type="ECO:0000256" key="7">
    <source>
        <dbReference type="RuleBase" id="RU363032"/>
    </source>
</evidence>
<reference evidence="9 10" key="1">
    <citation type="submission" date="2017-10" db="EMBL/GenBank/DDBJ databases">
        <title>Draft genome sequences of strains TRE 1, TRE 9, TRE H and TRI 7, isolated from tamarins, belonging to four potential novel Bifidobacterium species.</title>
        <authorList>
            <person name="Mattarelli P."/>
            <person name="Modesto M."/>
            <person name="Puglisi E."/>
            <person name="Morelli L."/>
            <person name="Spezio C."/>
            <person name="Bonetti A."/>
            <person name="Sandri C."/>
        </authorList>
    </citation>
    <scope>NUCLEOTIDE SEQUENCE [LARGE SCALE GENOMIC DNA]</scope>
    <source>
        <strain evidence="10">TRI7</strain>
    </source>
</reference>
<dbReference type="PROSITE" id="PS50928">
    <property type="entry name" value="ABC_TM1"/>
    <property type="match status" value="1"/>
</dbReference>
<keyword evidence="5 7" id="KW-1133">Transmembrane helix</keyword>
<keyword evidence="4 7" id="KW-0812">Transmembrane</keyword>
<dbReference type="RefSeq" id="WP_100512625.1">
    <property type="nucleotide sequence ID" value="NZ_PEBK01000003.1"/>
</dbReference>
<dbReference type="Proteomes" id="UP000231451">
    <property type="component" value="Unassembled WGS sequence"/>
</dbReference>
<dbReference type="SUPFAM" id="SSF161098">
    <property type="entry name" value="MetI-like"/>
    <property type="match status" value="1"/>
</dbReference>
<dbReference type="GO" id="GO:0005886">
    <property type="term" value="C:plasma membrane"/>
    <property type="evidence" value="ECO:0007669"/>
    <property type="project" value="UniProtKB-SubCell"/>
</dbReference>
<organism evidence="9 10">
    <name type="scientific">Bifidobacterium simiarum</name>
    <dbReference type="NCBI Taxonomy" id="2045441"/>
    <lineage>
        <taxon>Bacteria</taxon>
        <taxon>Bacillati</taxon>
        <taxon>Actinomycetota</taxon>
        <taxon>Actinomycetes</taxon>
        <taxon>Bifidobacteriales</taxon>
        <taxon>Bifidobacteriaceae</taxon>
        <taxon>Bifidobacterium</taxon>
    </lineage>
</organism>
<evidence type="ECO:0000313" key="9">
    <source>
        <dbReference type="EMBL" id="PJM75621.1"/>
    </source>
</evidence>
<comment type="subcellular location">
    <subcellularLocation>
        <location evidence="1 7">Cell membrane</location>
        <topology evidence="1 7">Multi-pass membrane protein</topology>
    </subcellularLocation>
</comment>
<feature type="domain" description="ABC transmembrane type-1" evidence="8">
    <location>
        <begin position="91"/>
        <end position="279"/>
    </location>
</feature>
<dbReference type="PANTHER" id="PTHR43386:SF1">
    <property type="entry name" value="D,D-DIPEPTIDE TRANSPORT SYSTEM PERMEASE PROTEIN DDPC-RELATED"/>
    <property type="match status" value="1"/>
</dbReference>
<protein>
    <submittedName>
        <fullName evidence="9">D-ala-D-ala transporter subunit</fullName>
    </submittedName>
</protein>
<feature type="transmembrane region" description="Helical" evidence="7">
    <location>
        <begin position="140"/>
        <end position="166"/>
    </location>
</feature>
<feature type="transmembrane region" description="Helical" evidence="7">
    <location>
        <begin position="95"/>
        <end position="120"/>
    </location>
</feature>
<dbReference type="InterPro" id="IPR035906">
    <property type="entry name" value="MetI-like_sf"/>
</dbReference>
<gene>
    <name evidence="9" type="ORF">CSQ87_04145</name>
</gene>
<accession>A0A2M9HFP7</accession>
<feature type="transmembrane region" description="Helical" evidence="7">
    <location>
        <begin position="208"/>
        <end position="237"/>
    </location>
</feature>
<keyword evidence="3" id="KW-1003">Cell membrane</keyword>
<feature type="transmembrane region" description="Helical" evidence="7">
    <location>
        <begin position="257"/>
        <end position="278"/>
    </location>
</feature>
<dbReference type="InterPro" id="IPR050366">
    <property type="entry name" value="BP-dependent_transpt_permease"/>
</dbReference>
<sequence>MSDTNEVTASVPALKPRKKRFELPPQWKTAYGIIGVVVVAFWLIVAIIGPLLPLADPLAQTAERLAAPSSAHWFGTDELGRDVFSRVLYGARISIPVAIALVVLSMLLGGLLGMLAGYFGRVLDETIMRLADIVLAFPPIILAMVITAALGPGIGNAVIAMLVVNWPQYARIMRSMVVGVRGSEYVISDRLLGFSAWQTLRVDVLPNVVSSILVLATLDFGNAILLLSGLSFLGLGAVPPTPEWGFMVSEGVQNFSAWWIATFPGLCISSVVIAFNFIGDTLRDALDPHMRKHVQSEAM</sequence>
<proteinExistence type="inferred from homology"/>
<dbReference type="PANTHER" id="PTHR43386">
    <property type="entry name" value="OLIGOPEPTIDE TRANSPORT SYSTEM PERMEASE PROTEIN APPC"/>
    <property type="match status" value="1"/>
</dbReference>
<dbReference type="Gene3D" id="1.10.3720.10">
    <property type="entry name" value="MetI-like"/>
    <property type="match status" value="1"/>
</dbReference>
<keyword evidence="6 7" id="KW-0472">Membrane</keyword>
<evidence type="ECO:0000259" key="8">
    <source>
        <dbReference type="PROSITE" id="PS50928"/>
    </source>
</evidence>
<evidence type="ECO:0000256" key="4">
    <source>
        <dbReference type="ARBA" id="ARBA00022692"/>
    </source>
</evidence>